<evidence type="ECO:0000256" key="2">
    <source>
        <dbReference type="ARBA" id="ARBA00011233"/>
    </source>
</evidence>
<evidence type="ECO:0000256" key="6">
    <source>
        <dbReference type="ARBA" id="ARBA00022729"/>
    </source>
</evidence>
<keyword evidence="6 11" id="KW-0732">Signal</keyword>
<keyword evidence="8" id="KW-0626">Porin</keyword>
<dbReference type="PANTHER" id="PTHR34501:SF9">
    <property type="entry name" value="MAJOR OUTER MEMBRANE PROTEIN P.IA"/>
    <property type="match status" value="1"/>
</dbReference>
<dbReference type="InterPro" id="IPR050298">
    <property type="entry name" value="Gram-neg_bact_OMP"/>
</dbReference>
<dbReference type="CDD" id="cd00342">
    <property type="entry name" value="gram_neg_porins"/>
    <property type="match status" value="1"/>
</dbReference>
<evidence type="ECO:0000256" key="11">
    <source>
        <dbReference type="SAM" id="SignalP"/>
    </source>
</evidence>
<comment type="caution">
    <text evidence="13">The sequence shown here is derived from an EMBL/GenBank/DDBJ whole genome shotgun (WGS) entry which is preliminary data.</text>
</comment>
<evidence type="ECO:0000313" key="14">
    <source>
        <dbReference type="Proteomes" id="UP000656319"/>
    </source>
</evidence>
<feature type="domain" description="Porin" evidence="12">
    <location>
        <begin position="20"/>
        <end position="334"/>
    </location>
</feature>
<evidence type="ECO:0000256" key="8">
    <source>
        <dbReference type="ARBA" id="ARBA00023114"/>
    </source>
</evidence>
<evidence type="ECO:0000256" key="5">
    <source>
        <dbReference type="ARBA" id="ARBA00022692"/>
    </source>
</evidence>
<dbReference type="InterPro" id="IPR033900">
    <property type="entry name" value="Gram_neg_porin_domain"/>
</dbReference>
<sequence>MQNHKQYKKIALAITGAIGVMACAAPAFAQSSVTLYGMMDTGITYVSNQGGKHNVKMDDGVNGPNLWGMTGTEDLGGGTKAFFQLVNQFQLDNGAFMPNKSLFSRTSILGLSNDKFGKLTLGNQYDFMTDSLYFAGDDPAELSGHFYDFRAGPFQKLALPNNPTGAFDWDRMAGETVNNSVKYLSPTFGGFSAGAMYSFGGVAGSIGTGNGTSFALNYSAHDFGVNAAYTNLKTVVTGEGDVSVRNWGIGAHYRFGGWTTNALFTTVHNSANGGSVYQGSVGAHYYFTPALSAGASYMYMKGNEVVDNNHAHQVAAIVDYALSKRTSVYVLGVYQRASSGGLAQINGMNSSDGASSGQSQAVARVGLHTHF</sequence>
<dbReference type="PROSITE" id="PS51257">
    <property type="entry name" value="PROKAR_LIPOPROTEIN"/>
    <property type="match status" value="1"/>
</dbReference>
<keyword evidence="14" id="KW-1185">Reference proteome</keyword>
<name>A0ABN7II64_9BURK</name>
<accession>A0ABN7II64</accession>
<evidence type="ECO:0000259" key="12">
    <source>
        <dbReference type="Pfam" id="PF13609"/>
    </source>
</evidence>
<dbReference type="RefSeq" id="WP_407945576.1">
    <property type="nucleotide sequence ID" value="NZ_CAJHCQ010000030.1"/>
</dbReference>
<dbReference type="Proteomes" id="UP000656319">
    <property type="component" value="Unassembled WGS sequence"/>
</dbReference>
<evidence type="ECO:0000313" key="13">
    <source>
        <dbReference type="EMBL" id="CAD6560503.1"/>
    </source>
</evidence>
<evidence type="ECO:0000256" key="4">
    <source>
        <dbReference type="ARBA" id="ARBA00022452"/>
    </source>
</evidence>
<comment type="subcellular location">
    <subcellularLocation>
        <location evidence="1">Cell outer membrane</location>
        <topology evidence="1">Multi-pass membrane protein</topology>
    </subcellularLocation>
</comment>
<keyword evidence="7" id="KW-0406">Ion transport</keyword>
<reference evidence="13 14" key="1">
    <citation type="submission" date="2020-10" db="EMBL/GenBank/DDBJ databases">
        <authorList>
            <person name="Peeters C."/>
        </authorList>
    </citation>
    <scope>NUCLEOTIDE SEQUENCE [LARGE SCALE GENOMIC DNA]</scope>
    <source>
        <strain evidence="13 14">LMG 27952</strain>
    </source>
</reference>
<gene>
    <name evidence="13" type="ORF">LMG27952_07146</name>
</gene>
<feature type="signal peptide" evidence="11">
    <location>
        <begin position="1"/>
        <end position="29"/>
    </location>
</feature>
<comment type="subunit">
    <text evidence="2">Homotrimer.</text>
</comment>
<dbReference type="Gene3D" id="2.40.160.10">
    <property type="entry name" value="Porin"/>
    <property type="match status" value="1"/>
</dbReference>
<protein>
    <submittedName>
        <fullName evidence="13">Outer membrane porin protein 32</fullName>
    </submittedName>
</protein>
<dbReference type="SUPFAM" id="SSF56935">
    <property type="entry name" value="Porins"/>
    <property type="match status" value="1"/>
</dbReference>
<dbReference type="Pfam" id="PF13609">
    <property type="entry name" value="Porin_4"/>
    <property type="match status" value="1"/>
</dbReference>
<keyword evidence="5" id="KW-0812">Transmembrane</keyword>
<evidence type="ECO:0000256" key="7">
    <source>
        <dbReference type="ARBA" id="ARBA00023065"/>
    </source>
</evidence>
<feature type="chain" id="PRO_5045075870" evidence="11">
    <location>
        <begin position="30"/>
        <end position="371"/>
    </location>
</feature>
<evidence type="ECO:0000256" key="9">
    <source>
        <dbReference type="ARBA" id="ARBA00023136"/>
    </source>
</evidence>
<evidence type="ECO:0000256" key="3">
    <source>
        <dbReference type="ARBA" id="ARBA00022448"/>
    </source>
</evidence>
<dbReference type="InterPro" id="IPR023614">
    <property type="entry name" value="Porin_dom_sf"/>
</dbReference>
<organism evidence="13 14">
    <name type="scientific">Paraburkholderia hiiakae</name>
    <dbReference type="NCBI Taxonomy" id="1081782"/>
    <lineage>
        <taxon>Bacteria</taxon>
        <taxon>Pseudomonadati</taxon>
        <taxon>Pseudomonadota</taxon>
        <taxon>Betaproteobacteria</taxon>
        <taxon>Burkholderiales</taxon>
        <taxon>Burkholderiaceae</taxon>
        <taxon>Paraburkholderia</taxon>
    </lineage>
</organism>
<keyword evidence="10" id="KW-0998">Cell outer membrane</keyword>
<keyword evidence="9" id="KW-0472">Membrane</keyword>
<keyword evidence="4" id="KW-1134">Transmembrane beta strand</keyword>
<dbReference type="EMBL" id="CAJHCQ010000030">
    <property type="protein sequence ID" value="CAD6560503.1"/>
    <property type="molecule type" value="Genomic_DNA"/>
</dbReference>
<proteinExistence type="predicted"/>
<keyword evidence="3" id="KW-0813">Transport</keyword>
<evidence type="ECO:0000256" key="10">
    <source>
        <dbReference type="ARBA" id="ARBA00023237"/>
    </source>
</evidence>
<evidence type="ECO:0000256" key="1">
    <source>
        <dbReference type="ARBA" id="ARBA00004571"/>
    </source>
</evidence>
<dbReference type="PANTHER" id="PTHR34501">
    <property type="entry name" value="PROTEIN YDDL-RELATED"/>
    <property type="match status" value="1"/>
</dbReference>